<name>A0AA38ZJF9_VITRO</name>
<accession>A0AA38ZJF9</accession>
<organism evidence="1 2">
    <name type="scientific">Vitis rotundifolia</name>
    <name type="common">Muscadine grape</name>
    <dbReference type="NCBI Taxonomy" id="103349"/>
    <lineage>
        <taxon>Eukaryota</taxon>
        <taxon>Viridiplantae</taxon>
        <taxon>Streptophyta</taxon>
        <taxon>Embryophyta</taxon>
        <taxon>Tracheophyta</taxon>
        <taxon>Spermatophyta</taxon>
        <taxon>Magnoliopsida</taxon>
        <taxon>eudicotyledons</taxon>
        <taxon>Gunneridae</taxon>
        <taxon>Pentapetalae</taxon>
        <taxon>rosids</taxon>
        <taxon>Vitales</taxon>
        <taxon>Vitaceae</taxon>
        <taxon>Viteae</taxon>
        <taxon>Vitis</taxon>
    </lineage>
</organism>
<evidence type="ECO:0000313" key="1">
    <source>
        <dbReference type="EMBL" id="KAJ9690201.1"/>
    </source>
</evidence>
<dbReference type="Proteomes" id="UP001168098">
    <property type="component" value="Unassembled WGS sequence"/>
</dbReference>
<comment type="caution">
    <text evidence="1">The sequence shown here is derived from an EMBL/GenBank/DDBJ whole genome shotgun (WGS) entry which is preliminary data.</text>
</comment>
<proteinExistence type="predicted"/>
<gene>
    <name evidence="1" type="ORF">PVL29_012720</name>
</gene>
<reference evidence="1 2" key="1">
    <citation type="journal article" date="2023" name="BMC Biotechnol.">
        <title>Vitis rotundifolia cv Carlos genome sequencing.</title>
        <authorList>
            <person name="Huff M."/>
            <person name="Hulse-Kemp A."/>
            <person name="Scheffler B."/>
            <person name="Youngblood R."/>
            <person name="Simpson S."/>
            <person name="Babiker E."/>
            <person name="Staton M."/>
        </authorList>
    </citation>
    <scope>NUCLEOTIDE SEQUENCE [LARGE SCALE GENOMIC DNA]</scope>
    <source>
        <tissue evidence="1">Leaf</tissue>
    </source>
</reference>
<dbReference type="AlphaFoldDB" id="A0AA38ZJF9"/>
<sequence length="38" mass="4067">MANCSNCSSSHGKIRLALAYSMPSQGKEILLTTSTYTT</sequence>
<evidence type="ECO:0000313" key="2">
    <source>
        <dbReference type="Proteomes" id="UP001168098"/>
    </source>
</evidence>
<protein>
    <submittedName>
        <fullName evidence="1">Uncharacterized protein</fullName>
    </submittedName>
</protein>
<keyword evidence="2" id="KW-1185">Reference proteome</keyword>
<dbReference type="EMBL" id="JARBHA010000010">
    <property type="protein sequence ID" value="KAJ9690201.1"/>
    <property type="molecule type" value="Genomic_DNA"/>
</dbReference>